<dbReference type="OrthoDB" id="2860438at2759"/>
<accession>A0A284R433</accession>
<evidence type="ECO:0000313" key="1">
    <source>
        <dbReference type="EMBL" id="SJL03468.1"/>
    </source>
</evidence>
<dbReference type="Proteomes" id="UP000219338">
    <property type="component" value="Unassembled WGS sequence"/>
</dbReference>
<sequence>MTTFPPELVEIIVHDIWHSKMPSYIRKTFMTACPRINRTWKAVYAPIVSQDMCITNLAFLDYLYDIAQFQKSIIYHDFIPRLTRTITCFVDLRACEREGAAKEVYCYLIALPNICGFDALFPHVPYISFRLVWIGIRQPSYVLSFGGIPIHVRYDRFLSPSHHCQHPGSWAHESLGWSKMLEKLRAVGVPEYFFCTTFFYPASYHETIRHGVRRIRQSTYIDETQLGSWDSRDINQHLWIASKGQHSLRCLSRLFYHWEFKHAQSHLPSVRHSTKERLTTLLERENLV</sequence>
<evidence type="ECO:0000313" key="2">
    <source>
        <dbReference type="Proteomes" id="UP000219338"/>
    </source>
</evidence>
<organism evidence="1 2">
    <name type="scientific">Armillaria ostoyae</name>
    <name type="common">Armillaria root rot fungus</name>
    <dbReference type="NCBI Taxonomy" id="47428"/>
    <lineage>
        <taxon>Eukaryota</taxon>
        <taxon>Fungi</taxon>
        <taxon>Dikarya</taxon>
        <taxon>Basidiomycota</taxon>
        <taxon>Agaricomycotina</taxon>
        <taxon>Agaricomycetes</taxon>
        <taxon>Agaricomycetidae</taxon>
        <taxon>Agaricales</taxon>
        <taxon>Marasmiineae</taxon>
        <taxon>Physalacriaceae</taxon>
        <taxon>Armillaria</taxon>
    </lineage>
</organism>
<protein>
    <submittedName>
        <fullName evidence="1">Uncharacterized protein</fullName>
    </submittedName>
</protein>
<name>A0A284R433_ARMOS</name>
<reference evidence="2" key="1">
    <citation type="journal article" date="2017" name="Nat. Ecol. Evol.">
        <title>Genome expansion and lineage-specific genetic innovations in the forest pathogenic fungi Armillaria.</title>
        <authorList>
            <person name="Sipos G."/>
            <person name="Prasanna A.N."/>
            <person name="Walter M.C."/>
            <person name="O'Connor E."/>
            <person name="Balint B."/>
            <person name="Krizsan K."/>
            <person name="Kiss B."/>
            <person name="Hess J."/>
            <person name="Varga T."/>
            <person name="Slot J."/>
            <person name="Riley R."/>
            <person name="Boka B."/>
            <person name="Rigling D."/>
            <person name="Barry K."/>
            <person name="Lee J."/>
            <person name="Mihaltcheva S."/>
            <person name="LaButti K."/>
            <person name="Lipzen A."/>
            <person name="Waldron R."/>
            <person name="Moloney N.M."/>
            <person name="Sperisen C."/>
            <person name="Kredics L."/>
            <person name="Vagvoelgyi C."/>
            <person name="Patrignani A."/>
            <person name="Fitzpatrick D."/>
            <person name="Nagy I."/>
            <person name="Doyle S."/>
            <person name="Anderson J.B."/>
            <person name="Grigoriev I.V."/>
            <person name="Gueldener U."/>
            <person name="Muensterkoetter M."/>
            <person name="Nagy L.G."/>
        </authorList>
    </citation>
    <scope>NUCLEOTIDE SEQUENCE [LARGE SCALE GENOMIC DNA]</scope>
    <source>
        <strain evidence="2">C18/9</strain>
    </source>
</reference>
<dbReference type="STRING" id="47428.A0A284R433"/>
<dbReference type="EMBL" id="FUEG01000004">
    <property type="protein sequence ID" value="SJL03468.1"/>
    <property type="molecule type" value="Genomic_DNA"/>
</dbReference>
<proteinExistence type="predicted"/>
<keyword evidence="2" id="KW-1185">Reference proteome</keyword>
<gene>
    <name evidence="1" type="ORF">ARMOST_06824</name>
</gene>
<dbReference type="AlphaFoldDB" id="A0A284R433"/>